<keyword evidence="1" id="KW-0472">Membrane</keyword>
<gene>
    <name evidence="2" type="ORF">KQI86_03730</name>
</gene>
<comment type="caution">
    <text evidence="2">The sequence shown here is derived from an EMBL/GenBank/DDBJ whole genome shotgun (WGS) entry which is preliminary data.</text>
</comment>
<dbReference type="EMBL" id="JAHLQF010000001">
    <property type="protein sequence ID" value="MBU5483425.1"/>
    <property type="molecule type" value="Genomic_DNA"/>
</dbReference>
<organism evidence="2 3">
    <name type="scientific">Clostridium mobile</name>
    <dbReference type="NCBI Taxonomy" id="2841512"/>
    <lineage>
        <taxon>Bacteria</taxon>
        <taxon>Bacillati</taxon>
        <taxon>Bacillota</taxon>
        <taxon>Clostridia</taxon>
        <taxon>Eubacteriales</taxon>
        <taxon>Clostridiaceae</taxon>
        <taxon>Clostridium</taxon>
    </lineage>
</organism>
<feature type="transmembrane region" description="Helical" evidence="1">
    <location>
        <begin position="171"/>
        <end position="193"/>
    </location>
</feature>
<protein>
    <submittedName>
        <fullName evidence="2">ABC transporter permease</fullName>
    </submittedName>
</protein>
<dbReference type="Pfam" id="PF12730">
    <property type="entry name" value="ABC2_membrane_4"/>
    <property type="match status" value="1"/>
</dbReference>
<sequence>MLSNIFSSEILKIRRLRVWIVIILGSIIAVVLALTNFFNNYDIFMQPGDNPWLEAWTQVDIFMGSFILPILSGIYTALVCRTEHIGGGWKQILSLPISRSKTYICKFLLSASLMAITQFILLTLFLILGHLTGIKSDIPWLTLVVFGFRGWLASFPLIAIQLIFSFHWDNFGIPIAVNIVFTLPSLFIVNTKLGQFYPWAQPMLAMSPPDESPISSIPVFYLMLLITFALSMLIGIRNFNRKDI</sequence>
<feature type="transmembrane region" description="Helical" evidence="1">
    <location>
        <begin position="103"/>
        <end position="128"/>
    </location>
</feature>
<dbReference type="Proteomes" id="UP000726170">
    <property type="component" value="Unassembled WGS sequence"/>
</dbReference>
<keyword evidence="1" id="KW-0812">Transmembrane</keyword>
<feature type="transmembrane region" description="Helical" evidence="1">
    <location>
        <begin position="61"/>
        <end position="82"/>
    </location>
</feature>
<dbReference type="RefSeq" id="WP_216437805.1">
    <property type="nucleotide sequence ID" value="NZ_JAHLQF010000001.1"/>
</dbReference>
<evidence type="ECO:0000256" key="1">
    <source>
        <dbReference type="SAM" id="Phobius"/>
    </source>
</evidence>
<feature type="transmembrane region" description="Helical" evidence="1">
    <location>
        <begin position="213"/>
        <end position="236"/>
    </location>
</feature>
<feature type="transmembrane region" description="Helical" evidence="1">
    <location>
        <begin position="140"/>
        <end position="164"/>
    </location>
</feature>
<evidence type="ECO:0000313" key="3">
    <source>
        <dbReference type="Proteomes" id="UP000726170"/>
    </source>
</evidence>
<feature type="transmembrane region" description="Helical" evidence="1">
    <location>
        <begin position="18"/>
        <end position="41"/>
    </location>
</feature>
<proteinExistence type="predicted"/>
<evidence type="ECO:0000313" key="2">
    <source>
        <dbReference type="EMBL" id="MBU5483425.1"/>
    </source>
</evidence>
<keyword evidence="3" id="KW-1185">Reference proteome</keyword>
<reference evidence="2 3" key="1">
    <citation type="submission" date="2021-06" db="EMBL/GenBank/DDBJ databases">
        <authorList>
            <person name="Sun Q."/>
            <person name="Li D."/>
        </authorList>
    </citation>
    <scope>NUCLEOTIDE SEQUENCE [LARGE SCALE GENOMIC DNA]</scope>
    <source>
        <strain evidence="2 3">MSJ-11</strain>
    </source>
</reference>
<dbReference type="CDD" id="cd21809">
    <property type="entry name" value="ABC-2_lan_permease-like"/>
    <property type="match status" value="1"/>
</dbReference>
<name>A0ABS6EEH9_9CLOT</name>
<keyword evidence="1" id="KW-1133">Transmembrane helix</keyword>
<accession>A0ABS6EEH9</accession>